<protein>
    <recommendedName>
        <fullName evidence="1">SURF1-like protein</fullName>
    </recommendedName>
</protein>
<evidence type="ECO:0000313" key="3">
    <source>
        <dbReference type="EMBL" id="MBO2989614.1"/>
    </source>
</evidence>
<dbReference type="AlphaFoldDB" id="A0A939QIW1"/>
<feature type="region of interest" description="Disordered" evidence="2">
    <location>
        <begin position="35"/>
        <end position="56"/>
    </location>
</feature>
<dbReference type="EMBL" id="JAGFBF010000004">
    <property type="protein sequence ID" value="MBO2989614.1"/>
    <property type="molecule type" value="Genomic_DNA"/>
</dbReference>
<sequence>MRRPVWILALLFALAVAGAFAWLGQWQLSHAIQEDTQQGTDFEDPRPLAELNPPGEPVTDASAGHIVTVGGTWVAEDFAVVTERANDGETGAWVIGHLVAPAGDATGHLAVAVGWAPTETEAEQARDEIADALGGASEEAAVLGRYMPSEGVSVPAPDADPFALETMAPAQLANIWSGIEDPVWSGFLVLHADGSSAPFDEAGLAAQGLDRIDSVPPIPQERVNWLNVFYAVEWVVFAGFAVYFWFRLTRDAWEKEHELAALTAEAEAEAAAAGDVITPTRDT</sequence>
<reference evidence="3" key="1">
    <citation type="submission" date="2021-03" db="EMBL/GenBank/DDBJ databases">
        <title>Leucobacter chromiisoli sp. nov., isolated from chromium-containing soil of chemical plant.</title>
        <authorList>
            <person name="Xu Z."/>
        </authorList>
    </citation>
    <scope>NUCLEOTIDE SEQUENCE</scope>
    <source>
        <strain evidence="3">K 70/01</strain>
    </source>
</reference>
<keyword evidence="1" id="KW-0472">Membrane</keyword>
<keyword evidence="1" id="KW-1133">Transmembrane helix</keyword>
<comment type="subcellular location">
    <subcellularLocation>
        <location evidence="1">Cell membrane</location>
        <topology evidence="1">Multi-pass membrane protein</topology>
    </subcellularLocation>
</comment>
<name>A0A939QIW1_9MICO</name>
<accession>A0A939QIW1</accession>
<comment type="similarity">
    <text evidence="1">Belongs to the SURF1 family.</text>
</comment>
<evidence type="ECO:0000256" key="1">
    <source>
        <dbReference type="RuleBase" id="RU363076"/>
    </source>
</evidence>
<feature type="transmembrane region" description="Helical" evidence="1">
    <location>
        <begin position="225"/>
        <end position="246"/>
    </location>
</feature>
<organism evidence="3 4">
    <name type="scientific">Leucobacter tardus</name>
    <dbReference type="NCBI Taxonomy" id="501483"/>
    <lineage>
        <taxon>Bacteria</taxon>
        <taxon>Bacillati</taxon>
        <taxon>Actinomycetota</taxon>
        <taxon>Actinomycetes</taxon>
        <taxon>Micrococcales</taxon>
        <taxon>Microbacteriaceae</taxon>
        <taxon>Leucobacter</taxon>
    </lineage>
</organism>
<proteinExistence type="inferred from homology"/>
<dbReference type="Proteomes" id="UP000668403">
    <property type="component" value="Unassembled WGS sequence"/>
</dbReference>
<comment type="caution">
    <text evidence="3">The sequence shown here is derived from an EMBL/GenBank/DDBJ whole genome shotgun (WGS) entry which is preliminary data.</text>
</comment>
<evidence type="ECO:0000256" key="2">
    <source>
        <dbReference type="SAM" id="MobiDB-lite"/>
    </source>
</evidence>
<evidence type="ECO:0000313" key="4">
    <source>
        <dbReference type="Proteomes" id="UP000668403"/>
    </source>
</evidence>
<dbReference type="GO" id="GO:0005886">
    <property type="term" value="C:plasma membrane"/>
    <property type="evidence" value="ECO:0007669"/>
    <property type="project" value="UniProtKB-SubCell"/>
</dbReference>
<keyword evidence="1" id="KW-1003">Cell membrane</keyword>
<dbReference type="Pfam" id="PF02104">
    <property type="entry name" value="SURF1"/>
    <property type="match status" value="1"/>
</dbReference>
<gene>
    <name evidence="3" type="ORF">J4H85_06345</name>
</gene>
<comment type="caution">
    <text evidence="1">Lacks conserved residue(s) required for the propagation of feature annotation.</text>
</comment>
<dbReference type="InterPro" id="IPR002994">
    <property type="entry name" value="Surf1/Shy1"/>
</dbReference>
<keyword evidence="4" id="KW-1185">Reference proteome</keyword>
<keyword evidence="1" id="KW-0812">Transmembrane</keyword>